<feature type="region of interest" description="Disordered" evidence="2">
    <location>
        <begin position="357"/>
        <end position="419"/>
    </location>
</feature>
<dbReference type="AlphaFoldDB" id="A0A6M3JZ55"/>
<keyword evidence="1" id="KW-0175">Coiled coil</keyword>
<evidence type="ECO:0000256" key="2">
    <source>
        <dbReference type="SAM" id="MobiDB-lite"/>
    </source>
</evidence>
<feature type="compositionally biased region" description="Low complexity" evidence="2">
    <location>
        <begin position="379"/>
        <end position="408"/>
    </location>
</feature>
<reference evidence="4" key="1">
    <citation type="submission" date="2020-03" db="EMBL/GenBank/DDBJ databases">
        <title>The deep terrestrial virosphere.</title>
        <authorList>
            <person name="Holmfeldt K."/>
            <person name="Nilsson E."/>
            <person name="Simone D."/>
            <person name="Lopez-Fernandez M."/>
            <person name="Wu X."/>
            <person name="de Brujin I."/>
            <person name="Lundin D."/>
            <person name="Andersson A."/>
            <person name="Bertilsson S."/>
            <person name="Dopson M."/>
        </authorList>
    </citation>
    <scope>NUCLEOTIDE SEQUENCE</scope>
    <source>
        <strain evidence="4">MM415A01860</strain>
    </source>
</reference>
<evidence type="ECO:0000256" key="1">
    <source>
        <dbReference type="SAM" id="Coils"/>
    </source>
</evidence>
<dbReference type="SMART" id="SM00493">
    <property type="entry name" value="TOPRIM"/>
    <property type="match status" value="1"/>
</dbReference>
<dbReference type="CDD" id="cd01029">
    <property type="entry name" value="TOPRIM_primases"/>
    <property type="match status" value="1"/>
</dbReference>
<dbReference type="Pfam" id="PF06048">
    <property type="entry name" value="DUF927"/>
    <property type="match status" value="1"/>
</dbReference>
<dbReference type="GO" id="GO:0016817">
    <property type="term" value="F:hydrolase activity, acting on acid anhydrides"/>
    <property type="evidence" value="ECO:0007669"/>
    <property type="project" value="InterPro"/>
</dbReference>
<dbReference type="Pfam" id="PF08707">
    <property type="entry name" value="PriCT_2"/>
    <property type="match status" value="1"/>
</dbReference>
<protein>
    <recommendedName>
        <fullName evidence="3">Toprim domain-containing protein</fullName>
    </recommendedName>
</protein>
<dbReference type="Pfam" id="PF13362">
    <property type="entry name" value="Toprim_3"/>
    <property type="match status" value="1"/>
</dbReference>
<dbReference type="InterPro" id="IPR009270">
    <property type="entry name" value="DUF927"/>
</dbReference>
<dbReference type="EMBL" id="MT142146">
    <property type="protein sequence ID" value="QJA75184.1"/>
    <property type="molecule type" value="Genomic_DNA"/>
</dbReference>
<name>A0A6M3JZ55_9ZZZZ</name>
<dbReference type="InterPro" id="IPR034154">
    <property type="entry name" value="TOPRIM_DnaG/twinkle"/>
</dbReference>
<proteinExistence type="predicted"/>
<evidence type="ECO:0000259" key="3">
    <source>
        <dbReference type="SMART" id="SM00493"/>
    </source>
</evidence>
<feature type="domain" description="Toprim" evidence="3">
    <location>
        <begin position="243"/>
        <end position="325"/>
    </location>
</feature>
<dbReference type="InterPro" id="IPR006171">
    <property type="entry name" value="TOPRIM_dom"/>
</dbReference>
<feature type="coiled-coil region" evidence="1">
    <location>
        <begin position="107"/>
        <end position="137"/>
    </location>
</feature>
<accession>A0A6M3JZ55</accession>
<dbReference type="InterPro" id="IPR014819">
    <property type="entry name" value="PriCT_2"/>
</dbReference>
<evidence type="ECO:0000313" key="4">
    <source>
        <dbReference type="EMBL" id="QJA75184.1"/>
    </source>
</evidence>
<gene>
    <name evidence="4" type="ORF">MM415A01860_0006</name>
</gene>
<sequence>MTKKIFVEPTDASVTAALRYIDPTDQDTWVKVGMGVKQALGEAGFSVWDEWSRGADNYAESAAKARWKSFKATGAGLGIGTVFDMAKAAGWVPSEDMQAAPIPPEERERRDRERKALQQAANEAREAKERQQAIEAQRRFNGGYADGKSPYLVRKMIQAHGVRFVDPAPKIVELMGEAYTLGDQCILVPLTDVEGVVWSLQTIYPCKWRPGDSPIATDKIVLKESRKSGSMHWLAKPDETAPGWILIGEGYATAATVHEATGLPTVMCVDSGNMAKVAKAIRAKYPNHRLMFCADDDQATFKKTGRNPGLNAAHSAANDVGGYWCSPQGLEATESDFNDLHARAGLSVVKQQLEAALNDPKNPEPPTHGQGAQDSPVQGSATADSATTATNTATGGNTGTPATASPTAKKPRKPKTYGGRFKVNAEGVFYHGVDETGEPKRPIRVCSELHVRGLTRDQNDSSWGFLLEWPDPLGNMHTWSMPRRLLAGDGAAYREALLDMGLSIAPGAAPKNLLHQYIAESGGEVTFRCVEQVGWYENQFVLPDTTYGQGDEQVIYQCEVLRKNLFETRGSLESWRDNVSRLSAGNSRLMFAISCAFAGPLLKPTGVESGGFHFTGNSSSGKSTTINVASSVWGSPDFKRQWRATDNALEAVAAAHSDTLLVLDELGQADSRTVGDTAYMLANGAGRERMSSKVALRPALRWRVLFISTGEQPLKDKMAEVGKKAHAGQELRVADIPFAVEGGSGGFESIQGYGQAAEFAKALSSAAATDFGHAGRAFVQKVCEDPATAAALIGAHADRLVSEWVPAKAVGQVFRVAKRFTIAAAAGEYATAMGLTDWEQGDAEWAAKICFESWLDKRGTIELSEHRDMIEAVRAFLSVHNARFQWWHRVNDDHAPNVLHRAGFKKRISANGKAIETHQDEFREHGDKVGAEDNEAITLEYYVLPTVFRDEVCKGFDPRAVAALLYDKGYLEAGEAAPGGGRPRLDKKVRLPGLSLTRCYVIKPEVFGQE</sequence>
<organism evidence="4">
    <name type="scientific">viral metagenome</name>
    <dbReference type="NCBI Taxonomy" id="1070528"/>
    <lineage>
        <taxon>unclassified sequences</taxon>
        <taxon>metagenomes</taxon>
        <taxon>organismal metagenomes</taxon>
    </lineage>
</organism>